<feature type="domain" description="Bacterioopsin transcriptional activator GAF and HTH associated" evidence="4">
    <location>
        <begin position="3"/>
        <end position="146"/>
    </location>
</feature>
<dbReference type="EMBL" id="JBHSZH010000005">
    <property type="protein sequence ID" value="MFC7081596.1"/>
    <property type="molecule type" value="Genomic_DNA"/>
</dbReference>
<keyword evidence="1" id="KW-0805">Transcription regulation</keyword>
<keyword evidence="6" id="KW-1185">Reference proteome</keyword>
<organism evidence="5 6">
    <name type="scientific">Halorussus caseinilyticus</name>
    <dbReference type="NCBI Taxonomy" id="3034025"/>
    <lineage>
        <taxon>Archaea</taxon>
        <taxon>Methanobacteriati</taxon>
        <taxon>Methanobacteriota</taxon>
        <taxon>Stenosarchaea group</taxon>
        <taxon>Halobacteria</taxon>
        <taxon>Halobacteriales</taxon>
        <taxon>Haladaptataceae</taxon>
        <taxon>Halorussus</taxon>
    </lineage>
</organism>
<dbReference type="Pfam" id="PF04967">
    <property type="entry name" value="HTH_10"/>
    <property type="match status" value="1"/>
</dbReference>
<evidence type="ECO:0000256" key="2">
    <source>
        <dbReference type="ARBA" id="ARBA00023163"/>
    </source>
</evidence>
<accession>A0ABD5WM60</accession>
<dbReference type="SUPFAM" id="SSF88659">
    <property type="entry name" value="Sigma3 and sigma4 domains of RNA polymerase sigma factors"/>
    <property type="match status" value="1"/>
</dbReference>
<evidence type="ECO:0000259" key="3">
    <source>
        <dbReference type="Pfam" id="PF04967"/>
    </source>
</evidence>
<protein>
    <submittedName>
        <fullName evidence="5">Bacterio-opsin activator domain-containing protein</fullName>
    </submittedName>
</protein>
<dbReference type="GeneID" id="79305104"/>
<dbReference type="InterPro" id="IPR031803">
    <property type="entry name" value="BAT_GAF/HTH-assoc"/>
</dbReference>
<comment type="caution">
    <text evidence="5">The sequence shown here is derived from an EMBL/GenBank/DDBJ whole genome shotgun (WGS) entry which is preliminary data.</text>
</comment>
<proteinExistence type="predicted"/>
<dbReference type="InterPro" id="IPR007050">
    <property type="entry name" value="HTH_bacterioopsin"/>
</dbReference>
<dbReference type="PANTHER" id="PTHR34236:SF1">
    <property type="entry name" value="DIMETHYL SULFOXIDE REDUCTASE TRANSCRIPTIONAL ACTIVATOR"/>
    <property type="match status" value="1"/>
</dbReference>
<evidence type="ECO:0000313" key="6">
    <source>
        <dbReference type="Proteomes" id="UP001596407"/>
    </source>
</evidence>
<reference evidence="5 6" key="1">
    <citation type="journal article" date="2019" name="Int. J. Syst. Evol. Microbiol.">
        <title>The Global Catalogue of Microorganisms (GCM) 10K type strain sequencing project: providing services to taxonomists for standard genome sequencing and annotation.</title>
        <authorList>
            <consortium name="The Broad Institute Genomics Platform"/>
            <consortium name="The Broad Institute Genome Sequencing Center for Infectious Disease"/>
            <person name="Wu L."/>
            <person name="Ma J."/>
        </authorList>
    </citation>
    <scope>NUCLEOTIDE SEQUENCE [LARGE SCALE GENOMIC DNA]</scope>
    <source>
        <strain evidence="5 6">DT72</strain>
    </source>
</reference>
<dbReference type="InterPro" id="IPR013324">
    <property type="entry name" value="RNA_pol_sigma_r3/r4-like"/>
</dbReference>
<gene>
    <name evidence="5" type="ORF">ACFQJ6_17300</name>
</gene>
<keyword evidence="2" id="KW-0804">Transcription</keyword>
<dbReference type="Proteomes" id="UP001596407">
    <property type="component" value="Unassembled WGS sequence"/>
</dbReference>
<evidence type="ECO:0000313" key="5">
    <source>
        <dbReference type="EMBL" id="MFC7081596.1"/>
    </source>
</evidence>
<evidence type="ECO:0000256" key="1">
    <source>
        <dbReference type="ARBA" id="ARBA00023015"/>
    </source>
</evidence>
<dbReference type="AlphaFoldDB" id="A0ABD5WM60"/>
<dbReference type="Gene3D" id="1.10.10.10">
    <property type="entry name" value="Winged helix-like DNA-binding domain superfamily/Winged helix DNA-binding domain"/>
    <property type="match status" value="1"/>
</dbReference>
<name>A0ABD5WM60_9EURY</name>
<dbReference type="Pfam" id="PF15915">
    <property type="entry name" value="BAT"/>
    <property type="match status" value="1"/>
</dbReference>
<dbReference type="PANTHER" id="PTHR34236">
    <property type="entry name" value="DIMETHYL SULFOXIDE REDUCTASE TRANSCRIPTIONAL ACTIVATOR"/>
    <property type="match status" value="1"/>
</dbReference>
<sequence>MATEATFRVEADQFPLGTVFENLPDVTVELERLVPAKDAVIPYFWVRGARVDDIEAAFENHPGVRDIALVDRVDDEYLLKVEWNPDYEGFLKTLAEADSLLLGATGTERSWTFEVRGDDRSDIARFQEVCLERDIPVTLTAVHDLTPMDSETYGLTDPQREALELAYERGYFDSPRKVTLAEVAAELDISQQAFASRIRRGTHRLLGETIVK</sequence>
<feature type="domain" description="HTH bat-type" evidence="3">
    <location>
        <begin position="155"/>
        <end position="206"/>
    </location>
</feature>
<evidence type="ECO:0000259" key="4">
    <source>
        <dbReference type="Pfam" id="PF15915"/>
    </source>
</evidence>
<dbReference type="RefSeq" id="WP_276280467.1">
    <property type="nucleotide sequence ID" value="NZ_CP119809.1"/>
</dbReference>
<dbReference type="InterPro" id="IPR036388">
    <property type="entry name" value="WH-like_DNA-bd_sf"/>
</dbReference>